<sequence length="673" mass="73923">MPKYTQHIMGLSDSPYFGERHTVSFLEGFNLQDEIGIASPNNKFSESIRYGTRDDSELRSVVKEYANSSLFFFKNKHVYRYNGRGFITVGNFLSHNGISLPGFNLIDDIDIDGRVFVALDAQSATLLFGNVNLDGVDSRVEIDTTPYTLPDGEYNGVAINQSYVFSVKGTKLVTQRLSTMGRPTGTASESDITAGDSNTTILGIAATSKEVFALYSNNKMRAGTIGANGVVTWGGTQLTITISDGTVERIGAHENAILFGASDKLILGQFANPTQGSAGGISYSSAYDNEIVNTTYRGIGISGTTVMTTNLGSVFFGSITALSNSVTYDFTVESDFIEARQYGDYIYYTTRNAIGRWEKGEDWDTREDAWRFFLNGDSEFHPMYQINDILYIGDASVVATVRGDGFIRKGLDTFGEYRIRALSQIQNALLIGTQNAYGIDDESLIFVWDTVNVSWTSSASIPEKSVTAFMPIGSGVLVATGEEGRLYGFNGYSSEFAKKIPSFKEGEILPSNIIRRHGLTLFAVGRRIYSVFQNGQSLIFNIEHEDISTGTNYIRALTTFGGEVGVATDTTFRVEGDGYADASFTTRVISVNNARSLKPAKFYLEFLEPLGETRIAVKQIVTGSSVPLNVLGGFGRNKKIYECTKIQEDIAFRFIVTIAGTKKYKLVSFNLEY</sequence>
<protein>
    <submittedName>
        <fullName evidence="1">Uncharacterized protein</fullName>
    </submittedName>
</protein>
<organism evidence="1 2">
    <name type="scientific">Candidatus Spechtbacteria bacterium SB0662_bin_43</name>
    <dbReference type="NCBI Taxonomy" id="2604897"/>
    <lineage>
        <taxon>Bacteria</taxon>
        <taxon>Candidatus Spechtiibacteriota</taxon>
    </lineage>
</organism>
<evidence type="ECO:0000313" key="2">
    <source>
        <dbReference type="Proteomes" id="UP000449092"/>
    </source>
</evidence>
<evidence type="ECO:0000313" key="1">
    <source>
        <dbReference type="EMBL" id="MYE38236.1"/>
    </source>
</evidence>
<dbReference type="AlphaFoldDB" id="A0A845DJ65"/>
<dbReference type="Proteomes" id="UP000449092">
    <property type="component" value="Unassembled WGS sequence"/>
</dbReference>
<name>A0A845DJ65_9BACT</name>
<dbReference type="EMBL" id="VXOY01000014">
    <property type="protein sequence ID" value="MYE38236.1"/>
    <property type="molecule type" value="Genomic_DNA"/>
</dbReference>
<proteinExistence type="predicted"/>
<accession>A0A845DJ65</accession>
<comment type="caution">
    <text evidence="1">The sequence shown here is derived from an EMBL/GenBank/DDBJ whole genome shotgun (WGS) entry which is preliminary data.</text>
</comment>
<reference evidence="1 2" key="1">
    <citation type="submission" date="2019-09" db="EMBL/GenBank/DDBJ databases">
        <title>Characterisation of the sponge microbiome using genome-centric metagenomics.</title>
        <authorList>
            <person name="Engelberts J.P."/>
            <person name="Robbins S.J."/>
            <person name="De Goeij J.M."/>
            <person name="Aranda M."/>
            <person name="Bell S.C."/>
            <person name="Webster N.S."/>
        </authorList>
    </citation>
    <scope>NUCLEOTIDE SEQUENCE [LARGE SCALE GENOMIC DNA]</scope>
    <source>
        <strain evidence="1">SB0662_bin_43</strain>
    </source>
</reference>
<gene>
    <name evidence="1" type="ORF">F4X82_01800</name>
</gene>